<organism evidence="1 2">
    <name type="scientific">Ixodes persulcatus</name>
    <name type="common">Taiga tick</name>
    <dbReference type="NCBI Taxonomy" id="34615"/>
    <lineage>
        <taxon>Eukaryota</taxon>
        <taxon>Metazoa</taxon>
        <taxon>Ecdysozoa</taxon>
        <taxon>Arthropoda</taxon>
        <taxon>Chelicerata</taxon>
        <taxon>Arachnida</taxon>
        <taxon>Acari</taxon>
        <taxon>Parasitiformes</taxon>
        <taxon>Ixodida</taxon>
        <taxon>Ixodoidea</taxon>
        <taxon>Ixodidae</taxon>
        <taxon>Ixodinae</taxon>
        <taxon>Ixodes</taxon>
    </lineage>
</organism>
<evidence type="ECO:0000313" key="1">
    <source>
        <dbReference type="EMBL" id="KAG0418802.1"/>
    </source>
</evidence>
<sequence>MHLFNAQRFSETEISRNRPVHTWSRTCETRDRTSKNRRMISKNCGHFSGLDGGVSKMRSFCVSGFSDALDWRPILFQEPAIVHSACALCGLAACWNKSNGCNFQGPVCSLLKHYIECAFHVVSCPKCQVSVLRSEIVWHCKHGCHVPAVGPVVDIDRAAQGYDSIEQTSKDIKEALGKLSEDLSCLQTTLNQWWENAREAESMTKEQMEAQSEDVSALRTSLNQWREDAKAAERRSKEQLEALSATLVAHLSRLHIEGPSLAEGGLTDVAGEVEEGCQARYLSAHSERPLHVTESTCKGLRPDHQGKEFYWYLNGIAALMERVRQKEFSADTLSVSNVVPLYTTSYPSQSKAVNASRKPPYSCYFSKRRLTLQTALDRFR</sequence>
<proteinExistence type="predicted"/>
<reference evidence="1 2" key="1">
    <citation type="journal article" date="2020" name="Cell">
        <title>Large-Scale Comparative Analyses of Tick Genomes Elucidate Their Genetic Diversity and Vector Capacities.</title>
        <authorList>
            <consortium name="Tick Genome and Microbiome Consortium (TIGMIC)"/>
            <person name="Jia N."/>
            <person name="Wang J."/>
            <person name="Shi W."/>
            <person name="Du L."/>
            <person name="Sun Y."/>
            <person name="Zhan W."/>
            <person name="Jiang J.F."/>
            <person name="Wang Q."/>
            <person name="Zhang B."/>
            <person name="Ji P."/>
            <person name="Bell-Sakyi L."/>
            <person name="Cui X.M."/>
            <person name="Yuan T.T."/>
            <person name="Jiang B.G."/>
            <person name="Yang W.F."/>
            <person name="Lam T.T."/>
            <person name="Chang Q.C."/>
            <person name="Ding S.J."/>
            <person name="Wang X.J."/>
            <person name="Zhu J.G."/>
            <person name="Ruan X.D."/>
            <person name="Zhao L."/>
            <person name="Wei J.T."/>
            <person name="Ye R.Z."/>
            <person name="Que T.C."/>
            <person name="Du C.H."/>
            <person name="Zhou Y.H."/>
            <person name="Cheng J.X."/>
            <person name="Dai P.F."/>
            <person name="Guo W.B."/>
            <person name="Han X.H."/>
            <person name="Huang E.J."/>
            <person name="Li L.F."/>
            <person name="Wei W."/>
            <person name="Gao Y.C."/>
            <person name="Liu J.Z."/>
            <person name="Shao H.Z."/>
            <person name="Wang X."/>
            <person name="Wang C.C."/>
            <person name="Yang T.C."/>
            <person name="Huo Q.B."/>
            <person name="Li W."/>
            <person name="Chen H.Y."/>
            <person name="Chen S.E."/>
            <person name="Zhou L.G."/>
            <person name="Ni X.B."/>
            <person name="Tian J.H."/>
            <person name="Sheng Y."/>
            <person name="Liu T."/>
            <person name="Pan Y.S."/>
            <person name="Xia L.Y."/>
            <person name="Li J."/>
            <person name="Zhao F."/>
            <person name="Cao W.C."/>
        </authorList>
    </citation>
    <scope>NUCLEOTIDE SEQUENCE [LARGE SCALE GENOMIC DNA]</scope>
    <source>
        <strain evidence="1">Iper-2018</strain>
    </source>
</reference>
<gene>
    <name evidence="1" type="ORF">HPB47_004576</name>
</gene>
<comment type="caution">
    <text evidence="1">The sequence shown here is derived from an EMBL/GenBank/DDBJ whole genome shotgun (WGS) entry which is preliminary data.</text>
</comment>
<accession>A0AC60PFC1</accession>
<evidence type="ECO:0000313" key="2">
    <source>
        <dbReference type="Proteomes" id="UP000805193"/>
    </source>
</evidence>
<keyword evidence="2" id="KW-1185">Reference proteome</keyword>
<dbReference type="Proteomes" id="UP000805193">
    <property type="component" value="Unassembled WGS sequence"/>
</dbReference>
<name>A0AC60PFC1_IXOPE</name>
<dbReference type="EMBL" id="JABSTQ010010699">
    <property type="protein sequence ID" value="KAG0418802.1"/>
    <property type="molecule type" value="Genomic_DNA"/>
</dbReference>
<protein>
    <submittedName>
        <fullName evidence="1">Uncharacterized protein</fullName>
    </submittedName>
</protein>